<evidence type="ECO:0000259" key="18">
    <source>
        <dbReference type="PROSITE" id="PS50112"/>
    </source>
</evidence>
<dbReference type="eggNOG" id="COG3829">
    <property type="taxonomic scope" value="Bacteria"/>
</dbReference>
<dbReference type="Gene3D" id="3.40.50.2300">
    <property type="match status" value="1"/>
</dbReference>
<evidence type="ECO:0000259" key="17">
    <source>
        <dbReference type="PROSITE" id="PS50110"/>
    </source>
</evidence>
<dbReference type="InterPro" id="IPR036890">
    <property type="entry name" value="HATPase_C_sf"/>
</dbReference>
<name>B4VMP4_9CYAN</name>
<evidence type="ECO:0000259" key="16">
    <source>
        <dbReference type="PROSITE" id="PS50109"/>
    </source>
</evidence>
<feature type="domain" description="PAC" evidence="19">
    <location>
        <begin position="657"/>
        <end position="707"/>
    </location>
</feature>
<keyword evidence="15" id="KW-0175">Coiled coil</keyword>
<feature type="domain" description="PAC" evidence="19">
    <location>
        <begin position="390"/>
        <end position="442"/>
    </location>
</feature>
<dbReference type="GO" id="GO:0005524">
    <property type="term" value="F:ATP binding"/>
    <property type="evidence" value="ECO:0007669"/>
    <property type="project" value="UniProtKB-KW"/>
</dbReference>
<dbReference type="GO" id="GO:0016020">
    <property type="term" value="C:membrane"/>
    <property type="evidence" value="ECO:0007669"/>
    <property type="project" value="UniProtKB-SubCell"/>
</dbReference>
<dbReference type="Pfam" id="PF13426">
    <property type="entry name" value="PAS_9"/>
    <property type="match status" value="3"/>
</dbReference>
<organism evidence="20 21">
    <name type="scientific">Coleofasciculus chthonoplastes PCC 7420</name>
    <dbReference type="NCBI Taxonomy" id="118168"/>
    <lineage>
        <taxon>Bacteria</taxon>
        <taxon>Bacillati</taxon>
        <taxon>Cyanobacteriota</taxon>
        <taxon>Cyanophyceae</taxon>
        <taxon>Coleofasciculales</taxon>
        <taxon>Coleofasciculaceae</taxon>
        <taxon>Coleofasciculus</taxon>
    </lineage>
</organism>
<dbReference type="CDD" id="cd00082">
    <property type="entry name" value="HisKA"/>
    <property type="match status" value="1"/>
</dbReference>
<dbReference type="PROSITE" id="PS50110">
    <property type="entry name" value="RESPONSE_REGULATORY"/>
    <property type="match status" value="1"/>
</dbReference>
<evidence type="ECO:0000256" key="9">
    <source>
        <dbReference type="ARBA" id="ARBA00022840"/>
    </source>
</evidence>
<comment type="similarity">
    <text evidence="3">In the N-terminal section; belongs to the phytochrome family.</text>
</comment>
<dbReference type="OrthoDB" id="415806at2"/>
<keyword evidence="7" id="KW-0547">Nucleotide-binding</keyword>
<feature type="domain" description="PAC" evidence="19">
    <location>
        <begin position="550"/>
        <end position="603"/>
    </location>
</feature>
<gene>
    <name evidence="20" type="ORF">MC7420_1817</name>
</gene>
<sequence>MAEKTREELEQELQDLRDRLSVAEETLQAIRQGEVDALVVSGPAGDQIFTLQSADEPYRLFVEQMQEGAATVTSDGMLLYCNRRLADLLQRNLETVIGSNFKQYLNPVEVPFFQSLLQKDKAGYSHREFYLIASDQTEIPVELSVSPLMMEGVKVNCLIVTDLTENKRQKKIVAAEKLARSIFEQVADAIVVCDQRGTIIRTSMATQELCGQNPILQPFDQIFPLMFSSSTIREDNHTISSPSPTSGHPFSIATILNGEIFQGIEVVFGREDGQQFHLLLSGRALLNSKNQIQGCVVTLTNITARKQSEQALQESQERFRRAVLYSPIPIMLHAEDGEVLQINQAWTELTGYTHQDIPTIADWTQKAYGTRQGLVQENIDQLYHLDQPIGEGEYTIITRNGSTRIWDFSSAPLGKLSDGRRMVISTALDVTLRKQAELELQQANATLEVRVEERTKALQQELQTRHQAEQELRASQARFAGILEIASDGIISVDANQRIILFNQGAEKMFGYRVSEVLGQPLDLLLPNRYTIAHHQHIKTFSHSQGKARRMGERQAIFGRRKDGTEFPAEASISKLTLGDQVVFTAFVQDITERKQFEEKLQQSETRLKTIITATCDGIMIVDRQGQVCFANPAAAQLFDMTPDALLNYQWGMPLGETTEIELMQSSGIGRTAEMKATPIQWFSKSAYVIALRDITKRKQADLSLQQAKADAEAANQAKSMFLANMSHELRTPLNIILGFTQVMSRDPAITPEEQENLDIINKSGNHLLSLINDVLDLSKIEAGCISVEESRFDLIALMRSLQEMFQHKARAKGLQLHLNIAADVPHYIQADSNKLRQVLINLLSNAIKFTQNGSINLRVALLKAEGNDHGSDAEDMITPPSSQTRHGTSLQASHLHFEVSDTGVGIAPTELGSIFDAFIQTHAGKVANEGTGLGLAISRKFVQLMGGDIQVSSQLNQGSTFSFEIPVHLADASDMEPIHTHRRVIGLVPNQPCYRIIVTDDKPENRQILVKLLTFPGLEVREVENGQEALTLWQQWQPDLIWMDMRMPIMDGYQATQQIRCQSDSQTPIIIALTAYASKSDRASALEAGCNDYVTKPFQVETLFAKMEEYLGVRYVYADDHPNLSKTTQLETSVNVNQLTPECLSVMPLSWIEMLSEAAQLCDDEEIFSLIEQIPPEETLLITTLSHLAHNFQFDPIIQLAQSVINSDK</sequence>
<dbReference type="PANTHER" id="PTHR43047">
    <property type="entry name" value="TWO-COMPONENT HISTIDINE PROTEIN KINASE"/>
    <property type="match status" value="1"/>
</dbReference>
<dbReference type="InterPro" id="IPR001610">
    <property type="entry name" value="PAC"/>
</dbReference>
<evidence type="ECO:0000256" key="15">
    <source>
        <dbReference type="SAM" id="Coils"/>
    </source>
</evidence>
<dbReference type="InterPro" id="IPR000700">
    <property type="entry name" value="PAS-assoc_C"/>
</dbReference>
<dbReference type="SMART" id="SM00086">
    <property type="entry name" value="PAC"/>
    <property type="match status" value="5"/>
</dbReference>
<evidence type="ECO:0000256" key="12">
    <source>
        <dbReference type="ARBA" id="ARBA00023306"/>
    </source>
</evidence>
<dbReference type="RefSeq" id="WP_006099772.1">
    <property type="nucleotide sequence ID" value="NZ_DS989845.1"/>
</dbReference>
<dbReference type="SUPFAM" id="SSF47384">
    <property type="entry name" value="Homodimeric domain of signal transducing histidine kinase"/>
    <property type="match status" value="1"/>
</dbReference>
<dbReference type="PROSITE" id="PS50109">
    <property type="entry name" value="HIS_KIN"/>
    <property type="match status" value="1"/>
</dbReference>
<evidence type="ECO:0000256" key="8">
    <source>
        <dbReference type="ARBA" id="ARBA00022777"/>
    </source>
</evidence>
<feature type="domain" description="PAS" evidence="18">
    <location>
        <begin position="475"/>
        <end position="528"/>
    </location>
</feature>
<keyword evidence="8" id="KW-0418">Kinase</keyword>
<dbReference type="NCBIfam" id="TIGR00229">
    <property type="entry name" value="sensory_box"/>
    <property type="match status" value="3"/>
</dbReference>
<dbReference type="SUPFAM" id="SSF52172">
    <property type="entry name" value="CheY-like"/>
    <property type="match status" value="1"/>
</dbReference>
<evidence type="ECO:0000313" key="21">
    <source>
        <dbReference type="Proteomes" id="UP000003835"/>
    </source>
</evidence>
<evidence type="ECO:0000256" key="4">
    <source>
        <dbReference type="ARBA" id="ARBA00012438"/>
    </source>
</evidence>
<reference evidence="20 21" key="1">
    <citation type="submission" date="2008-07" db="EMBL/GenBank/DDBJ databases">
        <authorList>
            <person name="Tandeau de Marsac N."/>
            <person name="Ferriera S."/>
            <person name="Johnson J."/>
            <person name="Kravitz S."/>
            <person name="Beeson K."/>
            <person name="Sutton G."/>
            <person name="Rogers Y.-H."/>
            <person name="Friedman R."/>
            <person name="Frazier M."/>
            <person name="Venter J.C."/>
        </authorList>
    </citation>
    <scope>NUCLEOTIDE SEQUENCE [LARGE SCALE GENOMIC DNA]</scope>
    <source>
        <strain evidence="20 21">PCC 7420</strain>
    </source>
</reference>
<keyword evidence="12" id="KW-0131">Cell cycle</keyword>
<keyword evidence="9" id="KW-0067">ATP-binding</keyword>
<evidence type="ECO:0000256" key="10">
    <source>
        <dbReference type="ARBA" id="ARBA00023012"/>
    </source>
</evidence>
<keyword evidence="6" id="KW-0808">Transferase</keyword>
<evidence type="ECO:0000313" key="20">
    <source>
        <dbReference type="EMBL" id="EDX76814.1"/>
    </source>
</evidence>
<dbReference type="Pfam" id="PF00512">
    <property type="entry name" value="HisKA"/>
    <property type="match status" value="1"/>
</dbReference>
<dbReference type="Pfam" id="PF02518">
    <property type="entry name" value="HATPase_c"/>
    <property type="match status" value="1"/>
</dbReference>
<dbReference type="InterPro" id="IPR003661">
    <property type="entry name" value="HisK_dim/P_dom"/>
</dbReference>
<dbReference type="CDD" id="cd16922">
    <property type="entry name" value="HATPase_EvgS-ArcB-TorS-like"/>
    <property type="match status" value="1"/>
</dbReference>
<dbReference type="InterPro" id="IPR035965">
    <property type="entry name" value="PAS-like_dom_sf"/>
</dbReference>
<evidence type="ECO:0000256" key="1">
    <source>
        <dbReference type="ARBA" id="ARBA00000085"/>
    </source>
</evidence>
<evidence type="ECO:0000256" key="7">
    <source>
        <dbReference type="ARBA" id="ARBA00022741"/>
    </source>
</evidence>
<evidence type="ECO:0000256" key="6">
    <source>
        <dbReference type="ARBA" id="ARBA00022679"/>
    </source>
</evidence>
<evidence type="ECO:0000256" key="5">
    <source>
        <dbReference type="ARBA" id="ARBA00022553"/>
    </source>
</evidence>
<dbReference type="InterPro" id="IPR001789">
    <property type="entry name" value="Sig_transdc_resp-reg_receiver"/>
</dbReference>
<evidence type="ECO:0000256" key="2">
    <source>
        <dbReference type="ARBA" id="ARBA00004370"/>
    </source>
</evidence>
<dbReference type="CDD" id="cd17546">
    <property type="entry name" value="REC_hyHK_CKI1_RcsC-like"/>
    <property type="match status" value="1"/>
</dbReference>
<evidence type="ECO:0000256" key="14">
    <source>
        <dbReference type="PROSITE-ProRule" id="PRU00169"/>
    </source>
</evidence>
<dbReference type="Gene3D" id="1.10.287.130">
    <property type="match status" value="1"/>
</dbReference>
<dbReference type="AlphaFoldDB" id="B4VMP4"/>
<feature type="coiled-coil region" evidence="15">
    <location>
        <begin position="6"/>
        <end position="33"/>
    </location>
</feature>
<dbReference type="SMART" id="SM00387">
    <property type="entry name" value="HATPase_c"/>
    <property type="match status" value="1"/>
</dbReference>
<accession>B4VMP4</accession>
<dbReference type="InterPro" id="IPR059127">
    <property type="entry name" value="Diguanyl_cycl_sensor_dom"/>
</dbReference>
<feature type="domain" description="Response regulatory" evidence="17">
    <location>
        <begin position="996"/>
        <end position="1112"/>
    </location>
</feature>
<keyword evidence="5 14" id="KW-0597">Phosphoprotein</keyword>
<dbReference type="eggNOG" id="COG0784">
    <property type="taxonomic scope" value="Bacteria"/>
</dbReference>
<comment type="catalytic activity">
    <reaction evidence="1">
        <text>ATP + protein L-histidine = ADP + protein N-phospho-L-histidine.</text>
        <dbReference type="EC" id="2.7.13.3"/>
    </reaction>
</comment>
<dbReference type="CDD" id="cd00130">
    <property type="entry name" value="PAS"/>
    <property type="match status" value="4"/>
</dbReference>
<keyword evidence="10" id="KW-0902">Two-component regulatory system</keyword>
<dbReference type="Pfam" id="PF13188">
    <property type="entry name" value="PAS_8"/>
    <property type="match status" value="1"/>
</dbReference>
<evidence type="ECO:0000256" key="13">
    <source>
        <dbReference type="ARBA" id="ARBA00074306"/>
    </source>
</evidence>
<dbReference type="Pfam" id="PF24820">
    <property type="entry name" value="Diguanyl_cycl_sensor"/>
    <property type="match status" value="1"/>
</dbReference>
<feature type="domain" description="PAS" evidence="18">
    <location>
        <begin position="54"/>
        <end position="119"/>
    </location>
</feature>
<dbReference type="PROSITE" id="PS50112">
    <property type="entry name" value="PAS"/>
    <property type="match status" value="4"/>
</dbReference>
<dbReference type="SMART" id="SM00448">
    <property type="entry name" value="REC"/>
    <property type="match status" value="1"/>
</dbReference>
<dbReference type="InterPro" id="IPR000014">
    <property type="entry name" value="PAS"/>
</dbReference>
<dbReference type="Gene3D" id="3.30.450.20">
    <property type="entry name" value="PAS domain"/>
    <property type="match status" value="5"/>
</dbReference>
<dbReference type="GO" id="GO:0000155">
    <property type="term" value="F:phosphorelay sensor kinase activity"/>
    <property type="evidence" value="ECO:0007669"/>
    <property type="project" value="InterPro"/>
</dbReference>
<feature type="coiled-coil region" evidence="15">
    <location>
        <begin position="433"/>
        <end position="478"/>
    </location>
</feature>
<keyword evidence="21" id="KW-1185">Reference proteome</keyword>
<dbReference type="eggNOG" id="COG4191">
    <property type="taxonomic scope" value="Bacteria"/>
</dbReference>
<proteinExistence type="inferred from homology"/>
<dbReference type="FunFam" id="3.30.565.10:FF:000010">
    <property type="entry name" value="Sensor histidine kinase RcsC"/>
    <property type="match status" value="1"/>
</dbReference>
<keyword evidence="11" id="KW-0472">Membrane</keyword>
<dbReference type="InterPro" id="IPR004358">
    <property type="entry name" value="Sig_transdc_His_kin-like_C"/>
</dbReference>
<protein>
    <recommendedName>
        <fullName evidence="13">Circadian input-output histidine kinase CikA</fullName>
        <ecNumber evidence="4">2.7.13.3</ecNumber>
    </recommendedName>
</protein>
<dbReference type="EMBL" id="DS989845">
    <property type="protein sequence ID" value="EDX76814.1"/>
    <property type="molecule type" value="Genomic_DNA"/>
</dbReference>
<dbReference type="SUPFAM" id="SSF55785">
    <property type="entry name" value="PYP-like sensor domain (PAS domain)"/>
    <property type="match status" value="5"/>
</dbReference>
<dbReference type="STRING" id="118168.MC7420_1817"/>
<evidence type="ECO:0000259" key="19">
    <source>
        <dbReference type="PROSITE" id="PS50113"/>
    </source>
</evidence>
<dbReference type="Pfam" id="PF00072">
    <property type="entry name" value="Response_reg"/>
    <property type="match status" value="1"/>
</dbReference>
<feature type="domain" description="PAS" evidence="18">
    <location>
        <begin position="315"/>
        <end position="357"/>
    </location>
</feature>
<dbReference type="SUPFAM" id="SSF55874">
    <property type="entry name" value="ATPase domain of HSP90 chaperone/DNA topoisomerase II/histidine kinase"/>
    <property type="match status" value="1"/>
</dbReference>
<dbReference type="InterPro" id="IPR011006">
    <property type="entry name" value="CheY-like_superfamily"/>
</dbReference>
<dbReference type="InterPro" id="IPR005467">
    <property type="entry name" value="His_kinase_dom"/>
</dbReference>
<dbReference type="EC" id="2.7.13.3" evidence="4"/>
<dbReference type="PROSITE" id="PS50113">
    <property type="entry name" value="PAC"/>
    <property type="match status" value="4"/>
</dbReference>
<dbReference type="Gene3D" id="3.30.565.10">
    <property type="entry name" value="Histidine kinase-like ATPase, C-terminal domain"/>
    <property type="match status" value="1"/>
</dbReference>
<dbReference type="SMART" id="SM00091">
    <property type="entry name" value="PAS"/>
    <property type="match status" value="5"/>
</dbReference>
<dbReference type="SMART" id="SM00388">
    <property type="entry name" value="HisKA"/>
    <property type="match status" value="1"/>
</dbReference>
<dbReference type="HOGENOM" id="CLU_000445_114_15_3"/>
<dbReference type="Proteomes" id="UP000003835">
    <property type="component" value="Unassembled WGS sequence"/>
</dbReference>
<dbReference type="PRINTS" id="PR00344">
    <property type="entry name" value="BCTRLSENSOR"/>
</dbReference>
<evidence type="ECO:0000256" key="3">
    <source>
        <dbReference type="ARBA" id="ARBA00006402"/>
    </source>
</evidence>
<evidence type="ECO:0000256" key="11">
    <source>
        <dbReference type="ARBA" id="ARBA00023136"/>
    </source>
</evidence>
<feature type="domain" description="PAC" evidence="19">
    <location>
        <begin position="262"/>
        <end position="314"/>
    </location>
</feature>
<dbReference type="FunFam" id="1.10.287.130:FF:000038">
    <property type="entry name" value="Sensory transduction histidine kinase"/>
    <property type="match status" value="1"/>
</dbReference>
<feature type="modified residue" description="4-aspartylphosphate" evidence="14">
    <location>
        <position position="1045"/>
    </location>
</feature>
<dbReference type="InterPro" id="IPR003594">
    <property type="entry name" value="HATPase_dom"/>
</dbReference>
<comment type="subcellular location">
    <subcellularLocation>
        <location evidence="2">Membrane</location>
    </subcellularLocation>
</comment>
<feature type="domain" description="PAS" evidence="18">
    <location>
        <begin position="604"/>
        <end position="648"/>
    </location>
</feature>
<dbReference type="InterPro" id="IPR036097">
    <property type="entry name" value="HisK_dim/P_sf"/>
</dbReference>
<dbReference type="eggNOG" id="COG4251">
    <property type="taxonomic scope" value="Bacteria"/>
</dbReference>
<feature type="domain" description="Histidine kinase" evidence="16">
    <location>
        <begin position="725"/>
        <end position="970"/>
    </location>
</feature>